<evidence type="ECO:0000313" key="12">
    <source>
        <dbReference type="EMBL" id="TDS79703.1"/>
    </source>
</evidence>
<dbReference type="PROSITE" id="PS51760">
    <property type="entry name" value="GH10_2"/>
    <property type="match status" value="1"/>
</dbReference>
<evidence type="ECO:0000313" key="13">
    <source>
        <dbReference type="Proteomes" id="UP000295344"/>
    </source>
</evidence>
<keyword evidence="13" id="KW-1185">Reference proteome</keyword>
<reference evidence="12 13" key="1">
    <citation type="submission" date="2019-03" db="EMBL/GenBank/DDBJ databases">
        <title>Genomic Encyclopedia of Archaeal and Bacterial Type Strains, Phase II (KMG-II): from individual species to whole genera.</title>
        <authorList>
            <person name="Goeker M."/>
        </authorList>
    </citation>
    <scope>NUCLEOTIDE SEQUENCE [LARGE SCALE GENOMIC DNA]</scope>
    <source>
        <strain evidence="12 13">DSM 24782</strain>
    </source>
</reference>
<evidence type="ECO:0000259" key="11">
    <source>
        <dbReference type="PROSITE" id="PS51760"/>
    </source>
</evidence>
<feature type="domain" description="GH10" evidence="11">
    <location>
        <begin position="39"/>
        <end position="356"/>
    </location>
</feature>
<evidence type="ECO:0000256" key="10">
    <source>
        <dbReference type="SAM" id="SignalP"/>
    </source>
</evidence>
<dbReference type="Gene3D" id="3.20.20.80">
    <property type="entry name" value="Glycosidases"/>
    <property type="match status" value="1"/>
</dbReference>
<evidence type="ECO:0000256" key="4">
    <source>
        <dbReference type="ARBA" id="ARBA00022729"/>
    </source>
</evidence>
<comment type="caution">
    <text evidence="12">The sequence shown here is derived from an EMBL/GenBank/DDBJ whole genome shotgun (WGS) entry which is preliminary data.</text>
</comment>
<keyword evidence="4 10" id="KW-0732">Signal</keyword>
<dbReference type="OrthoDB" id="9815836at2"/>
<dbReference type="PRINTS" id="PR00134">
    <property type="entry name" value="GLHYDRLASE10"/>
</dbReference>
<evidence type="ECO:0000256" key="5">
    <source>
        <dbReference type="ARBA" id="ARBA00022801"/>
    </source>
</evidence>
<dbReference type="InterPro" id="IPR006311">
    <property type="entry name" value="TAT_signal"/>
</dbReference>
<evidence type="ECO:0000256" key="3">
    <source>
        <dbReference type="ARBA" id="ARBA00022651"/>
    </source>
</evidence>
<keyword evidence="3 12" id="KW-0858">Xylan degradation</keyword>
<dbReference type="AlphaFoldDB" id="A0A4R7FPR5"/>
<evidence type="ECO:0000256" key="1">
    <source>
        <dbReference type="ARBA" id="ARBA00000681"/>
    </source>
</evidence>
<keyword evidence="8 9" id="KW-0624">Polysaccharide degradation</keyword>
<dbReference type="InterPro" id="IPR001000">
    <property type="entry name" value="GH10_dom"/>
</dbReference>
<dbReference type="PROSITE" id="PS51318">
    <property type="entry name" value="TAT"/>
    <property type="match status" value="1"/>
</dbReference>
<organism evidence="12 13">
    <name type="scientific">Amnibacterium kyonggiense</name>
    <dbReference type="NCBI Taxonomy" id="595671"/>
    <lineage>
        <taxon>Bacteria</taxon>
        <taxon>Bacillati</taxon>
        <taxon>Actinomycetota</taxon>
        <taxon>Actinomycetes</taxon>
        <taxon>Micrococcales</taxon>
        <taxon>Microbacteriaceae</taxon>
        <taxon>Amnibacterium</taxon>
    </lineage>
</organism>
<comment type="similarity">
    <text evidence="2 9">Belongs to the glycosyl hydrolase 10 (cellulase F) family.</text>
</comment>
<feature type="chain" id="PRO_5020312596" description="Beta-xylanase" evidence="10">
    <location>
        <begin position="36"/>
        <end position="366"/>
    </location>
</feature>
<evidence type="ECO:0000256" key="8">
    <source>
        <dbReference type="ARBA" id="ARBA00023326"/>
    </source>
</evidence>
<dbReference type="GO" id="GO:0045493">
    <property type="term" value="P:xylan catabolic process"/>
    <property type="evidence" value="ECO:0007669"/>
    <property type="project" value="UniProtKB-KW"/>
</dbReference>
<evidence type="ECO:0000256" key="7">
    <source>
        <dbReference type="ARBA" id="ARBA00023295"/>
    </source>
</evidence>
<dbReference type="InterPro" id="IPR017853">
    <property type="entry name" value="GH"/>
</dbReference>
<keyword evidence="5 9" id="KW-0378">Hydrolase</keyword>
<dbReference type="RefSeq" id="WP_133764102.1">
    <property type="nucleotide sequence ID" value="NZ_BAAARP010000001.1"/>
</dbReference>
<dbReference type="EC" id="3.2.1.8" evidence="9"/>
<accession>A0A4R7FPR5</accession>
<dbReference type="PANTHER" id="PTHR31490">
    <property type="entry name" value="GLYCOSYL HYDROLASE"/>
    <property type="match status" value="1"/>
</dbReference>
<evidence type="ECO:0000256" key="2">
    <source>
        <dbReference type="ARBA" id="ARBA00007495"/>
    </source>
</evidence>
<dbReference type="Proteomes" id="UP000295344">
    <property type="component" value="Unassembled WGS sequence"/>
</dbReference>
<sequence>MSLHPPARRRRAATLAASTTLALALIAGGALSASAATEGTGGQSLRALAQRSGLRIGTAINTDQLGSNARYDEIAASQFSSVTPENVMKWDAIEPQRGKFDYAAADELIRFAKQHHQLVRGHTLVWYNQLPQWLTDIGPSLTTKQATAILKQHIFDEMTHFKGRIWQWDVVNEAFNEDGTLRDNLWLQKIGPSYIEKAFRWAHQADPKALLFYNDYNIEYGGPKQDGAYALVKGLVKKGVPIDGVGFQTHLDTQYDIPDLRTTMQRFAKLGLKTAETEVDVRTTLPVTSVELSAQKAGYSETLQACLLVKACISYTVWGFGDAFSWIPGVFPGEGAADIYDEHLVAKPEYTSLQTVLRTANGVPRR</sequence>
<feature type="signal peptide" evidence="10">
    <location>
        <begin position="1"/>
        <end position="35"/>
    </location>
</feature>
<keyword evidence="7 9" id="KW-0326">Glycosidase</keyword>
<dbReference type="GO" id="GO:0031176">
    <property type="term" value="F:endo-1,4-beta-xylanase activity"/>
    <property type="evidence" value="ECO:0007669"/>
    <property type="project" value="UniProtKB-EC"/>
</dbReference>
<proteinExistence type="inferred from homology"/>
<evidence type="ECO:0000256" key="9">
    <source>
        <dbReference type="RuleBase" id="RU361174"/>
    </source>
</evidence>
<dbReference type="SMART" id="SM00633">
    <property type="entry name" value="Glyco_10"/>
    <property type="match status" value="1"/>
</dbReference>
<dbReference type="InterPro" id="IPR044846">
    <property type="entry name" value="GH10"/>
</dbReference>
<dbReference type="PANTHER" id="PTHR31490:SF88">
    <property type="entry name" value="BETA-XYLANASE"/>
    <property type="match status" value="1"/>
</dbReference>
<keyword evidence="6 9" id="KW-0119">Carbohydrate metabolism</keyword>
<protein>
    <recommendedName>
        <fullName evidence="9">Beta-xylanase</fullName>
        <ecNumber evidence="9">3.2.1.8</ecNumber>
    </recommendedName>
</protein>
<name>A0A4R7FPR5_9MICO</name>
<comment type="catalytic activity">
    <reaction evidence="1 9">
        <text>Endohydrolysis of (1-&gt;4)-beta-D-xylosidic linkages in xylans.</text>
        <dbReference type="EC" id="3.2.1.8"/>
    </reaction>
</comment>
<evidence type="ECO:0000256" key="6">
    <source>
        <dbReference type="ARBA" id="ARBA00023277"/>
    </source>
</evidence>
<dbReference type="EMBL" id="SOAM01000001">
    <property type="protein sequence ID" value="TDS79703.1"/>
    <property type="molecule type" value="Genomic_DNA"/>
</dbReference>
<dbReference type="Pfam" id="PF00331">
    <property type="entry name" value="Glyco_hydro_10"/>
    <property type="match status" value="1"/>
</dbReference>
<dbReference type="SUPFAM" id="SSF51445">
    <property type="entry name" value="(Trans)glycosidases"/>
    <property type="match status" value="1"/>
</dbReference>
<gene>
    <name evidence="12" type="ORF">CLV52_0240</name>
</gene>